<dbReference type="RefSeq" id="WP_014425665.1">
    <property type="nucleotide sequence ID" value="NC_017068.1"/>
</dbReference>
<evidence type="ECO:0000313" key="1">
    <source>
        <dbReference type="EMBL" id="BAL84246.1"/>
    </source>
</evidence>
<gene>
    <name evidence="1" type="ordered locus">SELR_25380</name>
</gene>
<protein>
    <submittedName>
        <fullName evidence="1">Uncharacterized protein</fullName>
    </submittedName>
</protein>
<reference evidence="1 2" key="1">
    <citation type="submission" date="2011-10" db="EMBL/GenBank/DDBJ databases">
        <title>Whole genome sequence of Selenomonas ruminantium subsp. lactilytica TAM6421.</title>
        <authorList>
            <person name="Oguchi A."/>
            <person name="Ankai A."/>
            <person name="Kaneko J."/>
            <person name="Yamada-Narita S."/>
            <person name="Fukui S."/>
            <person name="Takahashi M."/>
            <person name="Onodera T."/>
            <person name="Kojima S."/>
            <person name="Fushimi T."/>
            <person name="Abe N."/>
            <person name="Kamio Y."/>
            <person name="Yamazaki S."/>
            <person name="Fujita N."/>
        </authorList>
    </citation>
    <scope>NUCLEOTIDE SEQUENCE [LARGE SCALE GENOMIC DNA]</scope>
    <source>
        <strain evidence="2">NBRC 103574 / TAM6421</strain>
    </source>
</reference>
<dbReference type="Proteomes" id="UP000007887">
    <property type="component" value="Chromosome"/>
</dbReference>
<dbReference type="AlphaFoldDB" id="I0GU09"/>
<dbReference type="KEGG" id="sri:SELR_25380"/>
<proteinExistence type="predicted"/>
<dbReference type="EMBL" id="AP012292">
    <property type="protein sequence ID" value="BAL84246.1"/>
    <property type="molecule type" value="Genomic_DNA"/>
</dbReference>
<dbReference type="HOGENOM" id="CLU_2345066_0_0_9"/>
<dbReference type="PATRIC" id="fig|927704.6.peg.2622"/>
<evidence type="ECO:0000313" key="2">
    <source>
        <dbReference type="Proteomes" id="UP000007887"/>
    </source>
</evidence>
<accession>I0GU09</accession>
<dbReference type="OrthoDB" id="9987827at2"/>
<name>I0GU09_SELRL</name>
<organism evidence="1 2">
    <name type="scientific">Selenomonas ruminantium subsp. lactilytica (strain NBRC 103574 / TAM6421)</name>
    <dbReference type="NCBI Taxonomy" id="927704"/>
    <lineage>
        <taxon>Bacteria</taxon>
        <taxon>Bacillati</taxon>
        <taxon>Bacillota</taxon>
        <taxon>Negativicutes</taxon>
        <taxon>Selenomonadales</taxon>
        <taxon>Selenomonadaceae</taxon>
        <taxon>Selenomonas</taxon>
    </lineage>
</organism>
<sequence length="97" mass="11537">MKITFSYSPDEQKQVNTYKKMIMKEAAPYSMRIKQGQEVDQHGRKRLYMTTRTEQETERIKAKEMAAGVRAINRRLDRIENSLGRRDKSLNTHFENK</sequence>